<dbReference type="CDD" id="cd18746">
    <property type="entry name" value="PIN_VapC4-5_FitB-like"/>
    <property type="match status" value="1"/>
</dbReference>
<evidence type="ECO:0000313" key="11">
    <source>
        <dbReference type="Proteomes" id="UP000286287"/>
    </source>
</evidence>
<organism evidence="10 11">
    <name type="scientific">Deinococcus cavernae</name>
    <dbReference type="NCBI Taxonomy" id="2320857"/>
    <lineage>
        <taxon>Bacteria</taxon>
        <taxon>Thermotogati</taxon>
        <taxon>Deinococcota</taxon>
        <taxon>Deinococci</taxon>
        <taxon>Deinococcales</taxon>
        <taxon>Deinococcaceae</taxon>
        <taxon>Deinococcus</taxon>
    </lineage>
</organism>
<dbReference type="Proteomes" id="UP000286287">
    <property type="component" value="Unassembled WGS sequence"/>
</dbReference>
<dbReference type="InterPro" id="IPR050556">
    <property type="entry name" value="Type_II_TA_system_RNase"/>
</dbReference>
<dbReference type="PANTHER" id="PTHR33653:SF1">
    <property type="entry name" value="RIBONUCLEASE VAPC2"/>
    <property type="match status" value="1"/>
</dbReference>
<dbReference type="PANTHER" id="PTHR33653">
    <property type="entry name" value="RIBONUCLEASE VAPC2"/>
    <property type="match status" value="1"/>
</dbReference>
<dbReference type="Pfam" id="PF01850">
    <property type="entry name" value="PIN"/>
    <property type="match status" value="1"/>
</dbReference>
<name>A0A418VHT5_9DEIO</name>
<dbReference type="GO" id="GO:0016787">
    <property type="term" value="F:hydrolase activity"/>
    <property type="evidence" value="ECO:0007669"/>
    <property type="project" value="UniProtKB-KW"/>
</dbReference>
<evidence type="ECO:0000256" key="7">
    <source>
        <dbReference type="ARBA" id="ARBA00038093"/>
    </source>
</evidence>
<dbReference type="GO" id="GO:0090729">
    <property type="term" value="F:toxin activity"/>
    <property type="evidence" value="ECO:0007669"/>
    <property type="project" value="UniProtKB-KW"/>
</dbReference>
<evidence type="ECO:0000256" key="3">
    <source>
        <dbReference type="ARBA" id="ARBA00022722"/>
    </source>
</evidence>
<dbReference type="GO" id="GO:0004540">
    <property type="term" value="F:RNA nuclease activity"/>
    <property type="evidence" value="ECO:0007669"/>
    <property type="project" value="InterPro"/>
</dbReference>
<evidence type="ECO:0000256" key="5">
    <source>
        <dbReference type="ARBA" id="ARBA00022801"/>
    </source>
</evidence>
<evidence type="ECO:0000256" key="8">
    <source>
        <dbReference type="HAMAP-Rule" id="MF_00265"/>
    </source>
</evidence>
<keyword evidence="2 8" id="KW-1277">Toxin-antitoxin system</keyword>
<keyword evidence="8" id="KW-0800">Toxin</keyword>
<keyword evidence="6 8" id="KW-0460">Magnesium</keyword>
<comment type="cofactor">
    <cofactor evidence="1 8">
        <name>Mg(2+)</name>
        <dbReference type="ChEBI" id="CHEBI:18420"/>
    </cofactor>
</comment>
<keyword evidence="3 8" id="KW-0540">Nuclease</keyword>
<dbReference type="EC" id="3.1.-.-" evidence="8"/>
<dbReference type="Gene3D" id="3.40.50.1010">
    <property type="entry name" value="5'-nuclease"/>
    <property type="match status" value="1"/>
</dbReference>
<evidence type="ECO:0000256" key="6">
    <source>
        <dbReference type="ARBA" id="ARBA00022842"/>
    </source>
</evidence>
<dbReference type="GO" id="GO:0000287">
    <property type="term" value="F:magnesium ion binding"/>
    <property type="evidence" value="ECO:0007669"/>
    <property type="project" value="UniProtKB-UniRule"/>
</dbReference>
<accession>A0A418VHT5</accession>
<dbReference type="OrthoDB" id="9815354at2"/>
<sequence length="141" mass="15543">MLLDTNVISEVTRPRPSAEVLAHLAALPPLQAHLSLVTIGEIESGIQRADPARAVKLRNWLEGQVLPRYAGRILALDEPVIRRWGELMSLPAVRAHNKVVVDALIAATASVHRLTVVTRNVADFSVFPIATYNPWEYHSGK</sequence>
<dbReference type="InterPro" id="IPR029060">
    <property type="entry name" value="PIN-like_dom_sf"/>
</dbReference>
<protein>
    <recommendedName>
        <fullName evidence="8">Ribonuclease VapC</fullName>
        <shortName evidence="8">RNase VapC</shortName>
        <ecNumber evidence="8">3.1.-.-</ecNumber>
    </recommendedName>
    <alternativeName>
        <fullName evidence="8">Toxin VapC</fullName>
    </alternativeName>
</protein>
<dbReference type="HAMAP" id="MF_00265">
    <property type="entry name" value="VapC_Nob1"/>
    <property type="match status" value="1"/>
</dbReference>
<keyword evidence="5 8" id="KW-0378">Hydrolase</keyword>
<dbReference type="InterPro" id="IPR002716">
    <property type="entry name" value="PIN_dom"/>
</dbReference>
<dbReference type="EMBL" id="QYUJ01000004">
    <property type="protein sequence ID" value="RJF75723.1"/>
    <property type="molecule type" value="Genomic_DNA"/>
</dbReference>
<feature type="binding site" evidence="8">
    <location>
        <position position="4"/>
    </location>
    <ligand>
        <name>Mg(2+)</name>
        <dbReference type="ChEBI" id="CHEBI:18420"/>
    </ligand>
</feature>
<feature type="domain" description="PIN" evidence="9">
    <location>
        <begin position="1"/>
        <end position="120"/>
    </location>
</feature>
<evidence type="ECO:0000256" key="1">
    <source>
        <dbReference type="ARBA" id="ARBA00001946"/>
    </source>
</evidence>
<comment type="similarity">
    <text evidence="7 8">Belongs to the PINc/VapC protein family.</text>
</comment>
<proteinExistence type="inferred from homology"/>
<evidence type="ECO:0000313" key="10">
    <source>
        <dbReference type="EMBL" id="RJF75723.1"/>
    </source>
</evidence>
<keyword evidence="11" id="KW-1185">Reference proteome</keyword>
<evidence type="ECO:0000256" key="4">
    <source>
        <dbReference type="ARBA" id="ARBA00022723"/>
    </source>
</evidence>
<comment type="function">
    <text evidence="8">Toxic component of a toxin-antitoxin (TA) system. An RNase.</text>
</comment>
<dbReference type="InterPro" id="IPR022907">
    <property type="entry name" value="VapC_family"/>
</dbReference>
<gene>
    <name evidence="8" type="primary">vapC</name>
    <name evidence="10" type="ORF">D3875_01050</name>
</gene>
<feature type="binding site" evidence="8">
    <location>
        <position position="102"/>
    </location>
    <ligand>
        <name>Mg(2+)</name>
        <dbReference type="ChEBI" id="CHEBI:18420"/>
    </ligand>
</feature>
<keyword evidence="4 8" id="KW-0479">Metal-binding</keyword>
<dbReference type="SUPFAM" id="SSF88723">
    <property type="entry name" value="PIN domain-like"/>
    <property type="match status" value="1"/>
</dbReference>
<comment type="caution">
    <text evidence="10">The sequence shown here is derived from an EMBL/GenBank/DDBJ whole genome shotgun (WGS) entry which is preliminary data.</text>
</comment>
<evidence type="ECO:0000256" key="2">
    <source>
        <dbReference type="ARBA" id="ARBA00022649"/>
    </source>
</evidence>
<dbReference type="AlphaFoldDB" id="A0A418VHT5"/>
<reference evidence="10 11" key="1">
    <citation type="submission" date="2018-09" db="EMBL/GenBank/DDBJ databases">
        <authorList>
            <person name="Zhu H."/>
        </authorList>
    </citation>
    <scope>NUCLEOTIDE SEQUENCE [LARGE SCALE GENOMIC DNA]</scope>
    <source>
        <strain evidence="10 11">K2S05-167</strain>
    </source>
</reference>
<evidence type="ECO:0000259" key="9">
    <source>
        <dbReference type="Pfam" id="PF01850"/>
    </source>
</evidence>